<name>A0A0A9BCL9_ARUDO</name>
<dbReference type="AlphaFoldDB" id="A0A0A9BCL9"/>
<dbReference type="EMBL" id="GBRH01238915">
    <property type="protein sequence ID" value="JAD58980.1"/>
    <property type="molecule type" value="Transcribed_RNA"/>
</dbReference>
<sequence length="110" mass="11616">MRARMPYVGTKANMRLARAKTEQTSANALATMNTSKNMLAPSIAVPAGKLFPDGPGLSSDRKPPSMVKAAANATVMISTDPTPITCPESNIFLASCFSSIGRRMSNESPL</sequence>
<evidence type="ECO:0000313" key="1">
    <source>
        <dbReference type="EMBL" id="JAD58980.1"/>
    </source>
</evidence>
<protein>
    <submittedName>
        <fullName evidence="1">Uncharacterized protein</fullName>
    </submittedName>
</protein>
<proteinExistence type="predicted"/>
<accession>A0A0A9BCL9</accession>
<reference evidence="1" key="2">
    <citation type="journal article" date="2015" name="Data Brief">
        <title>Shoot transcriptome of the giant reed, Arundo donax.</title>
        <authorList>
            <person name="Barrero R.A."/>
            <person name="Guerrero F.D."/>
            <person name="Moolhuijzen P."/>
            <person name="Goolsby J.A."/>
            <person name="Tidwell J."/>
            <person name="Bellgard S.E."/>
            <person name="Bellgard M.I."/>
        </authorList>
    </citation>
    <scope>NUCLEOTIDE SEQUENCE</scope>
    <source>
        <tissue evidence="1">Shoot tissue taken approximately 20 cm above the soil surface</tissue>
    </source>
</reference>
<reference evidence="1" key="1">
    <citation type="submission" date="2014-09" db="EMBL/GenBank/DDBJ databases">
        <authorList>
            <person name="Magalhaes I.L.F."/>
            <person name="Oliveira U."/>
            <person name="Santos F.R."/>
            <person name="Vidigal T.H.D.A."/>
            <person name="Brescovit A.D."/>
            <person name="Santos A.J."/>
        </authorList>
    </citation>
    <scope>NUCLEOTIDE SEQUENCE</scope>
    <source>
        <tissue evidence="1">Shoot tissue taken approximately 20 cm above the soil surface</tissue>
    </source>
</reference>
<organism evidence="1">
    <name type="scientific">Arundo donax</name>
    <name type="common">Giant reed</name>
    <name type="synonym">Donax arundinaceus</name>
    <dbReference type="NCBI Taxonomy" id="35708"/>
    <lineage>
        <taxon>Eukaryota</taxon>
        <taxon>Viridiplantae</taxon>
        <taxon>Streptophyta</taxon>
        <taxon>Embryophyta</taxon>
        <taxon>Tracheophyta</taxon>
        <taxon>Spermatophyta</taxon>
        <taxon>Magnoliopsida</taxon>
        <taxon>Liliopsida</taxon>
        <taxon>Poales</taxon>
        <taxon>Poaceae</taxon>
        <taxon>PACMAD clade</taxon>
        <taxon>Arundinoideae</taxon>
        <taxon>Arundineae</taxon>
        <taxon>Arundo</taxon>
    </lineage>
</organism>